<dbReference type="CDD" id="cd02440">
    <property type="entry name" value="AdoMet_MTases"/>
    <property type="match status" value="1"/>
</dbReference>
<evidence type="ECO:0000313" key="3">
    <source>
        <dbReference type="Proteomes" id="UP000644875"/>
    </source>
</evidence>
<dbReference type="Pfam" id="PF08241">
    <property type="entry name" value="Methyltransf_11"/>
    <property type="match status" value="1"/>
</dbReference>
<dbReference type="Gene3D" id="3.40.50.150">
    <property type="entry name" value="Vaccinia Virus protein VP39"/>
    <property type="match status" value="1"/>
</dbReference>
<dbReference type="PANTHER" id="PTHR43460:SF1">
    <property type="entry name" value="METHYLTRANSFERASE TYPE 11 DOMAIN-CONTAINING PROTEIN"/>
    <property type="match status" value="1"/>
</dbReference>
<gene>
    <name evidence="2" type="ORF">JHK64_05615</name>
</gene>
<dbReference type="RefSeq" id="WP_199568024.1">
    <property type="nucleotide sequence ID" value="NZ_JAENBP010000006.1"/>
</dbReference>
<keyword evidence="2" id="KW-0808">Transferase</keyword>
<dbReference type="GO" id="GO:0008757">
    <property type="term" value="F:S-adenosylmethionine-dependent methyltransferase activity"/>
    <property type="evidence" value="ECO:0007669"/>
    <property type="project" value="InterPro"/>
</dbReference>
<accession>A0A934PB05</accession>
<keyword evidence="2" id="KW-0489">Methyltransferase</keyword>
<name>A0A934PB05_9STRE</name>
<dbReference type="InterPro" id="IPR013216">
    <property type="entry name" value="Methyltransf_11"/>
</dbReference>
<protein>
    <submittedName>
        <fullName evidence="2">Class I SAM-dependent methyltransferase</fullName>
    </submittedName>
</protein>
<dbReference type="PANTHER" id="PTHR43460">
    <property type="entry name" value="METHYLTRANSFERASE"/>
    <property type="match status" value="1"/>
</dbReference>
<reference evidence="2 3" key="1">
    <citation type="journal article" date="2021" name="Int. J. Syst. Evol. Microbiol.">
        <title>Streptococcus vicugnae sp. nov., isolated from faeces of alpacas (Vicugna pacos) and cattle (Bos taurus), Streptococcus zalophi sp. nov., and Streptococcus pacificus sp. nov., isolated from respiratory tract of California sea lions (Zalophus californianus).</title>
        <authorList>
            <person name="Volokhov D.V."/>
            <person name="Zagorodnyaya T.A."/>
            <person name="Shen Z."/>
            <person name="Blom J."/>
            <person name="Furtak V.A."/>
            <person name="Eisenberg T."/>
            <person name="Fan P."/>
            <person name="Jeong K.C."/>
            <person name="Gao Y."/>
            <person name="Zhang S."/>
            <person name="Amselle M."/>
        </authorList>
    </citation>
    <scope>NUCLEOTIDE SEQUENCE [LARGE SCALE GENOMIC DNA]</scope>
    <source>
        <strain evidence="3">CSL7508-lung</strain>
    </source>
</reference>
<dbReference type="AlphaFoldDB" id="A0A934PB05"/>
<feature type="domain" description="Methyltransferase type 11" evidence="1">
    <location>
        <begin position="56"/>
        <end position="142"/>
    </location>
</feature>
<sequence>MTREELYQEWKKEEEMAHIKGWDFSHISDRYAEEDDLPWDFSHVIKKYLTDDLSLLDMETGGGEFLLSLKHPYHKTAAIEGYPPNVDYCKEVLLPLGIDFKEADGTDPLPFKDDSFDVITNRHGDYRPTELKRVLKQDGYFITQQVGAKNDRELVELLLPELKDLPYSNHFLKFREKELIANGFDILESGEVYQPIRFFDIGALVWFARIIEWEFVGFSVDKHFDHLLKAQEMIDRDGFVEGRIHRFYLVAKKK</sequence>
<dbReference type="InterPro" id="IPR029063">
    <property type="entry name" value="SAM-dependent_MTases_sf"/>
</dbReference>
<dbReference type="SUPFAM" id="SSF53335">
    <property type="entry name" value="S-adenosyl-L-methionine-dependent methyltransferases"/>
    <property type="match status" value="1"/>
</dbReference>
<comment type="caution">
    <text evidence="2">The sequence shown here is derived from an EMBL/GenBank/DDBJ whole genome shotgun (WGS) entry which is preliminary data.</text>
</comment>
<keyword evidence="3" id="KW-1185">Reference proteome</keyword>
<evidence type="ECO:0000259" key="1">
    <source>
        <dbReference type="Pfam" id="PF08241"/>
    </source>
</evidence>
<dbReference type="InterPro" id="IPR052939">
    <property type="entry name" value="23S_rRNA_MeTrnsfrase_RlmA"/>
</dbReference>
<organism evidence="2 3">
    <name type="scientific">Streptococcus zalophi</name>
    <dbReference type="NCBI Taxonomy" id="640031"/>
    <lineage>
        <taxon>Bacteria</taxon>
        <taxon>Bacillati</taxon>
        <taxon>Bacillota</taxon>
        <taxon>Bacilli</taxon>
        <taxon>Lactobacillales</taxon>
        <taxon>Streptococcaceae</taxon>
        <taxon>Streptococcus</taxon>
    </lineage>
</organism>
<dbReference type="EMBL" id="JAENBP010000006">
    <property type="protein sequence ID" value="MBJ8350106.1"/>
    <property type="molecule type" value="Genomic_DNA"/>
</dbReference>
<dbReference type="Proteomes" id="UP000644875">
    <property type="component" value="Unassembled WGS sequence"/>
</dbReference>
<evidence type="ECO:0000313" key="2">
    <source>
        <dbReference type="EMBL" id="MBJ8350106.1"/>
    </source>
</evidence>
<proteinExistence type="predicted"/>
<dbReference type="GO" id="GO:0032259">
    <property type="term" value="P:methylation"/>
    <property type="evidence" value="ECO:0007669"/>
    <property type="project" value="UniProtKB-KW"/>
</dbReference>